<dbReference type="Pfam" id="PF14498">
    <property type="entry name" value="Glyco_hyd_65N_2"/>
    <property type="match status" value="1"/>
</dbReference>
<dbReference type="InterPro" id="IPR012341">
    <property type="entry name" value="6hp_glycosidase-like_sf"/>
</dbReference>
<protein>
    <submittedName>
        <fullName evidence="4">Alpha-L-fucosidase 2</fullName>
    </submittedName>
</protein>
<dbReference type="SUPFAM" id="SSF48208">
    <property type="entry name" value="Six-hairpin glycosidases"/>
    <property type="match status" value="1"/>
</dbReference>
<dbReference type="InterPro" id="IPR054363">
    <property type="entry name" value="GH95_cat"/>
</dbReference>
<keyword evidence="5" id="KW-1185">Reference proteome</keyword>
<accession>A0A1I3JMY2</accession>
<feature type="domain" description="Glycosyl hydrolase family 95 N-terminal" evidence="1">
    <location>
        <begin position="5"/>
        <end position="245"/>
    </location>
</feature>
<dbReference type="Pfam" id="PF22124">
    <property type="entry name" value="Glyco_hydro_95_cat"/>
    <property type="match status" value="1"/>
</dbReference>
<dbReference type="GO" id="GO:0005975">
    <property type="term" value="P:carbohydrate metabolic process"/>
    <property type="evidence" value="ECO:0007669"/>
    <property type="project" value="InterPro"/>
</dbReference>
<dbReference type="OrthoDB" id="9802600at2"/>
<evidence type="ECO:0000259" key="1">
    <source>
        <dbReference type="Pfam" id="PF14498"/>
    </source>
</evidence>
<dbReference type="GO" id="GO:0004560">
    <property type="term" value="F:alpha-L-fucosidase activity"/>
    <property type="evidence" value="ECO:0007669"/>
    <property type="project" value="InterPro"/>
</dbReference>
<evidence type="ECO:0000259" key="2">
    <source>
        <dbReference type="Pfam" id="PF21307"/>
    </source>
</evidence>
<dbReference type="Proteomes" id="UP000182737">
    <property type="component" value="Unassembled WGS sequence"/>
</dbReference>
<feature type="domain" description="Glycosyl hydrolase family 95 catalytic" evidence="3">
    <location>
        <begin position="300"/>
        <end position="711"/>
    </location>
</feature>
<proteinExistence type="predicted"/>
<dbReference type="PANTHER" id="PTHR31084:SF18">
    <property type="entry name" value="GLYCOSYL HYDROLASE FAMILY 95 N-TERMINAL DOMAIN-CONTAINING PROTEIN"/>
    <property type="match status" value="1"/>
</dbReference>
<gene>
    <name evidence="4" type="ORF">SAMN04487775_103134</name>
</gene>
<dbReference type="AlphaFoldDB" id="A0A1I3JMY2"/>
<dbReference type="RefSeq" id="WP_074930979.1">
    <property type="nucleotide sequence ID" value="NZ_FORI01000003.1"/>
</dbReference>
<dbReference type="InterPro" id="IPR027414">
    <property type="entry name" value="GH95_N_dom"/>
</dbReference>
<dbReference type="InterPro" id="IPR016518">
    <property type="entry name" value="Alpha-L-fucosidase"/>
</dbReference>
<name>A0A1I3JMY2_9SPIR</name>
<evidence type="ECO:0000313" key="4">
    <source>
        <dbReference type="EMBL" id="SFI61611.1"/>
    </source>
</evidence>
<dbReference type="PIRSF" id="PIRSF007663">
    <property type="entry name" value="UCP007663"/>
    <property type="match status" value="1"/>
</dbReference>
<dbReference type="InterPro" id="IPR049053">
    <property type="entry name" value="AFCA-like_C"/>
</dbReference>
<dbReference type="Gene3D" id="1.50.10.10">
    <property type="match status" value="1"/>
</dbReference>
<sequence>MNSKLVFNVPPQKWEEYLPLGNGRLGCMVKAHPCNEVIQLNEEGIWSGGPQDRTNPDAKKNLDKIRTLVNEGRVLEAQSLGFEALSGKSFNQRAYQTAGDFHIDFFSNKNNGLACGWPLQHKADENAVSSYRSELFLDMACTLVTYTDDEGTIFTRRTWISAVDDMIFMHVTASAPGKINYCGYLDRGIWVDNVIAENNCTYIEDSHGIPFCAGAGAVAEGGEYGTRGACLYGTGCNEVLFFIDIQSLRWNKKWNDKPLSSKKYKKLIRKNLWTPECKKNLEEIKERIQKVGLGPAAEDFFAWHLVEWKNYWDRCEVEIGTSAQLKDHEEVSTPELLKSASPSNTTLVNQYINFSRYLMISGSRTPGLLPLTLQGLWNGQIEPPWQSKYTININAQMNYWPVNMTGLSECELPLFDLLERAYPNGRLVAQKMYGCRGYVLHHNTDFWGDAAPQDAWIPATYWTLGAAWLATHIIEHFEYTQDNAFLKRYYYLMHEAALFFVDYLVEDGDYLIINPSLSPENSYVTKTGEIGAFTAGCEMDNMILEHLFKGCKKAREALGGKCYDKKGKAYSDEDFASFDYVLLHLKKPSLNSDGSLMEWNREVEEVEPGHRHISHLYGLYPGHTITLEKNPELAEACKKTLKKRLENGGGHTGWSQAWIINFYAQLAMGDEALSSIIKLFQHSTLPNLLDNHPPFQIDGNFGALAGIIRLLVQSEFDDEGNVRVKLLPALPSEAAWQSGRVRGLAIKGGYTIDFEWKEGKLVKHTLHPENGKIPCFIE</sequence>
<dbReference type="Pfam" id="PF21307">
    <property type="entry name" value="Glyco_hydro_95_C"/>
    <property type="match status" value="1"/>
</dbReference>
<feature type="domain" description="Alpha fucosidase A-like C-terminal" evidence="2">
    <location>
        <begin position="723"/>
        <end position="772"/>
    </location>
</feature>
<dbReference type="PANTHER" id="PTHR31084">
    <property type="entry name" value="ALPHA-L-FUCOSIDASE 2"/>
    <property type="match status" value="1"/>
</dbReference>
<organism evidence="4 5">
    <name type="scientific">Treponema bryantii</name>
    <dbReference type="NCBI Taxonomy" id="163"/>
    <lineage>
        <taxon>Bacteria</taxon>
        <taxon>Pseudomonadati</taxon>
        <taxon>Spirochaetota</taxon>
        <taxon>Spirochaetia</taxon>
        <taxon>Spirochaetales</taxon>
        <taxon>Treponemataceae</taxon>
        <taxon>Treponema</taxon>
    </lineage>
</organism>
<dbReference type="EMBL" id="FORI01000003">
    <property type="protein sequence ID" value="SFI61611.1"/>
    <property type="molecule type" value="Genomic_DNA"/>
</dbReference>
<evidence type="ECO:0000259" key="3">
    <source>
        <dbReference type="Pfam" id="PF22124"/>
    </source>
</evidence>
<dbReference type="InterPro" id="IPR008928">
    <property type="entry name" value="6-hairpin_glycosidase_sf"/>
</dbReference>
<reference evidence="5" key="1">
    <citation type="submission" date="2016-10" db="EMBL/GenBank/DDBJ databases">
        <authorList>
            <person name="Varghese N."/>
            <person name="Submissions S."/>
        </authorList>
    </citation>
    <scope>NUCLEOTIDE SEQUENCE [LARGE SCALE GENOMIC DNA]</scope>
    <source>
        <strain evidence="5">XBD1002</strain>
    </source>
</reference>
<evidence type="ECO:0000313" key="5">
    <source>
        <dbReference type="Proteomes" id="UP000182737"/>
    </source>
</evidence>